<evidence type="ECO:0000313" key="17">
    <source>
        <dbReference type="Proteomes" id="UP000241203"/>
    </source>
</evidence>
<sequence>MRILRRTTIAKRLFALQLVGIVVLIAAGLTLWWFQARADAERDATATSRSVALGVADNPFVLEALDDASPSERLQPYAVELMRDTGVDFVTIMATDRTRYTHRDPDEIGRPFIGSIERALDGETFSETYAGTLGPSVRTVAPIEDDEGRVVALVSAGVTLTNIDRSFEQVLPVAAAAALAMAALGAVGSFALSRYLRRVTGGRGPEELASMFAYYESVLRSVREGLVVTDGRERVLLYNDQAATLLGLPRSPGSMRPVPLAQLDLPPSVRELLETGRVAVDETYLTDERILLVNQQPAGEGIGGTTDGAGSVTTIRDRTELEVLTGELRSAQTLSAALRSQTHEFSNRLHTIVSLIELGRAGDALEFAEGQLGASQRLADRVTGAVREPVISALLLGKTTEATERGIDLHLDTDPRLGRVRVDPSDIVTILGNLVDNALDAAGGDEPWVEVYLGLDDDDLDRDTGSSGDSIDTLVPLVLHVSDSGSGLADGEIDQAFERGFSTKAQGELGRGYGLALVRQTVARLGGSIEVTREPRSEFTVVLPHAVAVRETNDAATDGGMP</sequence>
<name>A0A2P8GSJ1_9MICO</name>
<evidence type="ECO:0000256" key="3">
    <source>
        <dbReference type="ARBA" id="ARBA00012438"/>
    </source>
</evidence>
<keyword evidence="13 14" id="KW-0472">Membrane</keyword>
<dbReference type="InterPro" id="IPR033463">
    <property type="entry name" value="sCache_3"/>
</dbReference>
<evidence type="ECO:0000256" key="7">
    <source>
        <dbReference type="ARBA" id="ARBA00022692"/>
    </source>
</evidence>
<dbReference type="RefSeq" id="WP_243696792.1">
    <property type="nucleotide sequence ID" value="NZ_PYAU01000001.1"/>
</dbReference>
<comment type="subcellular location">
    <subcellularLocation>
        <location evidence="2">Cell membrane</location>
        <topology evidence="2">Multi-pass membrane protein</topology>
    </subcellularLocation>
</comment>
<evidence type="ECO:0000256" key="12">
    <source>
        <dbReference type="ARBA" id="ARBA00023012"/>
    </source>
</evidence>
<dbReference type="InterPro" id="IPR000014">
    <property type="entry name" value="PAS"/>
</dbReference>
<evidence type="ECO:0000256" key="10">
    <source>
        <dbReference type="ARBA" id="ARBA00022840"/>
    </source>
</evidence>
<dbReference type="InterPro" id="IPR005467">
    <property type="entry name" value="His_kinase_dom"/>
</dbReference>
<evidence type="ECO:0000256" key="9">
    <source>
        <dbReference type="ARBA" id="ARBA00022777"/>
    </source>
</evidence>
<dbReference type="PANTHER" id="PTHR43547:SF10">
    <property type="entry name" value="SENSOR HISTIDINE KINASE DCUS"/>
    <property type="match status" value="1"/>
</dbReference>
<evidence type="ECO:0000256" key="2">
    <source>
        <dbReference type="ARBA" id="ARBA00004651"/>
    </source>
</evidence>
<dbReference type="Pfam" id="PF02518">
    <property type="entry name" value="HATPase_c"/>
    <property type="match status" value="1"/>
</dbReference>
<evidence type="ECO:0000256" key="4">
    <source>
        <dbReference type="ARBA" id="ARBA00022475"/>
    </source>
</evidence>
<keyword evidence="6" id="KW-0808">Transferase</keyword>
<dbReference type="GO" id="GO:0005524">
    <property type="term" value="F:ATP binding"/>
    <property type="evidence" value="ECO:0007669"/>
    <property type="project" value="UniProtKB-KW"/>
</dbReference>
<evidence type="ECO:0000256" key="14">
    <source>
        <dbReference type="SAM" id="Phobius"/>
    </source>
</evidence>
<feature type="transmembrane region" description="Helical" evidence="14">
    <location>
        <begin position="12"/>
        <end position="34"/>
    </location>
</feature>
<dbReference type="InterPro" id="IPR029151">
    <property type="entry name" value="Sensor-like_sf"/>
</dbReference>
<keyword evidence="11 14" id="KW-1133">Transmembrane helix</keyword>
<feature type="domain" description="Histidine kinase" evidence="15">
    <location>
        <begin position="340"/>
        <end position="547"/>
    </location>
</feature>
<keyword evidence="5" id="KW-0597">Phosphoprotein</keyword>
<evidence type="ECO:0000313" key="16">
    <source>
        <dbReference type="EMBL" id="PSL36938.1"/>
    </source>
</evidence>
<dbReference type="InterPro" id="IPR004358">
    <property type="entry name" value="Sig_transdc_His_kin-like_C"/>
</dbReference>
<evidence type="ECO:0000256" key="11">
    <source>
        <dbReference type="ARBA" id="ARBA00022989"/>
    </source>
</evidence>
<keyword evidence="10" id="KW-0067">ATP-binding</keyword>
<dbReference type="Gene3D" id="3.30.450.20">
    <property type="entry name" value="PAS domain"/>
    <property type="match status" value="2"/>
</dbReference>
<gene>
    <name evidence="16" type="ORF">CLV49_0540</name>
</gene>
<evidence type="ECO:0000256" key="13">
    <source>
        <dbReference type="ARBA" id="ARBA00023136"/>
    </source>
</evidence>
<accession>A0A2P8GSJ1</accession>
<dbReference type="InterPro" id="IPR035965">
    <property type="entry name" value="PAS-like_dom_sf"/>
</dbReference>
<protein>
    <recommendedName>
        <fullName evidence="3">histidine kinase</fullName>
        <ecNumber evidence="3">2.7.13.3</ecNumber>
    </recommendedName>
</protein>
<evidence type="ECO:0000256" key="8">
    <source>
        <dbReference type="ARBA" id="ARBA00022741"/>
    </source>
</evidence>
<keyword evidence="12" id="KW-0902">Two-component regulatory system</keyword>
<dbReference type="InterPro" id="IPR036890">
    <property type="entry name" value="HATPase_C_sf"/>
</dbReference>
<dbReference type="Pfam" id="PF17203">
    <property type="entry name" value="sCache_3_2"/>
    <property type="match status" value="1"/>
</dbReference>
<evidence type="ECO:0000259" key="15">
    <source>
        <dbReference type="PROSITE" id="PS50109"/>
    </source>
</evidence>
<dbReference type="InterPro" id="IPR003594">
    <property type="entry name" value="HATPase_dom"/>
</dbReference>
<dbReference type="GO" id="GO:0005886">
    <property type="term" value="C:plasma membrane"/>
    <property type="evidence" value="ECO:0007669"/>
    <property type="project" value="UniProtKB-SubCell"/>
</dbReference>
<dbReference type="Gene3D" id="3.30.565.10">
    <property type="entry name" value="Histidine kinase-like ATPase, C-terminal domain"/>
    <property type="match status" value="1"/>
</dbReference>
<evidence type="ECO:0000256" key="5">
    <source>
        <dbReference type="ARBA" id="ARBA00022553"/>
    </source>
</evidence>
<keyword evidence="7 14" id="KW-0812">Transmembrane</keyword>
<dbReference type="EC" id="2.7.13.3" evidence="3"/>
<dbReference type="PANTHER" id="PTHR43547">
    <property type="entry name" value="TWO-COMPONENT HISTIDINE KINASE"/>
    <property type="match status" value="1"/>
</dbReference>
<evidence type="ECO:0000256" key="1">
    <source>
        <dbReference type="ARBA" id="ARBA00000085"/>
    </source>
</evidence>
<dbReference type="PRINTS" id="PR00344">
    <property type="entry name" value="BCTRLSENSOR"/>
</dbReference>
<dbReference type="GO" id="GO:0000155">
    <property type="term" value="F:phosphorelay sensor kinase activity"/>
    <property type="evidence" value="ECO:0007669"/>
    <property type="project" value="TreeGrafter"/>
</dbReference>
<dbReference type="EMBL" id="PYAU01000001">
    <property type="protein sequence ID" value="PSL36938.1"/>
    <property type="molecule type" value="Genomic_DNA"/>
</dbReference>
<dbReference type="SUPFAM" id="SSF55785">
    <property type="entry name" value="PYP-like sensor domain (PAS domain)"/>
    <property type="match status" value="1"/>
</dbReference>
<organism evidence="16 17">
    <name type="scientific">Labedella gwakjiensis</name>
    <dbReference type="NCBI Taxonomy" id="390269"/>
    <lineage>
        <taxon>Bacteria</taxon>
        <taxon>Bacillati</taxon>
        <taxon>Actinomycetota</taxon>
        <taxon>Actinomycetes</taxon>
        <taxon>Micrococcales</taxon>
        <taxon>Microbacteriaceae</taxon>
        <taxon>Labedella</taxon>
    </lineage>
</organism>
<keyword evidence="4" id="KW-1003">Cell membrane</keyword>
<dbReference type="SUPFAM" id="SSF55874">
    <property type="entry name" value="ATPase domain of HSP90 chaperone/DNA topoisomerase II/histidine kinase"/>
    <property type="match status" value="1"/>
</dbReference>
<keyword evidence="9 16" id="KW-0418">Kinase</keyword>
<dbReference type="Pfam" id="PF13188">
    <property type="entry name" value="PAS_8"/>
    <property type="match status" value="1"/>
</dbReference>
<dbReference type="SMART" id="SM00387">
    <property type="entry name" value="HATPase_c"/>
    <property type="match status" value="1"/>
</dbReference>
<keyword evidence="8" id="KW-0547">Nucleotide-binding</keyword>
<evidence type="ECO:0000256" key="6">
    <source>
        <dbReference type="ARBA" id="ARBA00022679"/>
    </source>
</evidence>
<dbReference type="SUPFAM" id="SSF103190">
    <property type="entry name" value="Sensory domain-like"/>
    <property type="match status" value="1"/>
</dbReference>
<dbReference type="Proteomes" id="UP000241203">
    <property type="component" value="Unassembled WGS sequence"/>
</dbReference>
<dbReference type="PROSITE" id="PS50109">
    <property type="entry name" value="HIS_KIN"/>
    <property type="match status" value="1"/>
</dbReference>
<reference evidence="16 17" key="1">
    <citation type="submission" date="2018-03" db="EMBL/GenBank/DDBJ databases">
        <title>Genomic Encyclopedia of Archaeal and Bacterial Type Strains, Phase II (KMG-II): from individual species to whole genera.</title>
        <authorList>
            <person name="Goeker M."/>
        </authorList>
    </citation>
    <scope>NUCLEOTIDE SEQUENCE [LARGE SCALE GENOMIC DNA]</scope>
    <source>
        <strain evidence="16 17">DSM 21548</strain>
    </source>
</reference>
<comment type="catalytic activity">
    <reaction evidence="1">
        <text>ATP + protein L-histidine = ADP + protein N-phospho-L-histidine.</text>
        <dbReference type="EC" id="2.7.13.3"/>
    </reaction>
</comment>
<dbReference type="AlphaFoldDB" id="A0A2P8GSJ1"/>
<comment type="caution">
    <text evidence="16">The sequence shown here is derived from an EMBL/GenBank/DDBJ whole genome shotgun (WGS) entry which is preliminary data.</text>
</comment>
<proteinExistence type="predicted"/>